<evidence type="ECO:0000313" key="2">
    <source>
        <dbReference type="Proteomes" id="UP000635565"/>
    </source>
</evidence>
<dbReference type="Proteomes" id="UP000635565">
    <property type="component" value="Unassembled WGS sequence"/>
</dbReference>
<organism evidence="1 2">
    <name type="scientific">Dictyobacter formicarum</name>
    <dbReference type="NCBI Taxonomy" id="2778368"/>
    <lineage>
        <taxon>Bacteria</taxon>
        <taxon>Bacillati</taxon>
        <taxon>Chloroflexota</taxon>
        <taxon>Ktedonobacteria</taxon>
        <taxon>Ktedonobacterales</taxon>
        <taxon>Dictyobacteraceae</taxon>
        <taxon>Dictyobacter</taxon>
    </lineage>
</organism>
<proteinExistence type="predicted"/>
<gene>
    <name evidence="1" type="ORF">KSZ_38810</name>
</gene>
<name>A0ABQ3VJA8_9CHLR</name>
<reference evidence="1 2" key="1">
    <citation type="journal article" date="2021" name="Int. J. Syst. Evol. Microbiol.">
        <title>Reticulibacter mediterranei gen. nov., sp. nov., within the new family Reticulibacteraceae fam. nov., and Ktedonospora formicarum gen. nov., sp. nov., Ktedonobacter robiniae sp. nov., Dictyobacter formicarum sp. nov. and Dictyobacter arantiisoli sp. nov., belonging to the class Ktedonobacteria.</title>
        <authorList>
            <person name="Yabe S."/>
            <person name="Zheng Y."/>
            <person name="Wang C.M."/>
            <person name="Sakai Y."/>
            <person name="Abe K."/>
            <person name="Yokota A."/>
            <person name="Donadio S."/>
            <person name="Cavaletti L."/>
            <person name="Monciardini P."/>
        </authorList>
    </citation>
    <scope>NUCLEOTIDE SEQUENCE [LARGE SCALE GENOMIC DNA]</scope>
    <source>
        <strain evidence="1 2">SOSP1-9</strain>
    </source>
</reference>
<accession>A0ABQ3VJA8</accession>
<keyword evidence="2" id="KW-1185">Reference proteome</keyword>
<dbReference type="EMBL" id="BNJJ01000010">
    <property type="protein sequence ID" value="GHO85875.1"/>
    <property type="molecule type" value="Genomic_DNA"/>
</dbReference>
<sequence>MGEVFSHRVCYVEAADARVDAPVQETCDQCWEDNCRDVRAGTSSQKHEEQ</sequence>
<protein>
    <submittedName>
        <fullName evidence="1">Uncharacterized protein</fullName>
    </submittedName>
</protein>
<comment type="caution">
    <text evidence="1">The sequence shown here is derived from an EMBL/GenBank/DDBJ whole genome shotgun (WGS) entry which is preliminary data.</text>
</comment>
<evidence type="ECO:0000313" key="1">
    <source>
        <dbReference type="EMBL" id="GHO85875.1"/>
    </source>
</evidence>